<dbReference type="Proteomes" id="UP001267426">
    <property type="component" value="Unassembled WGS sequence"/>
</dbReference>
<protein>
    <submittedName>
        <fullName evidence="3">TIR domain-containing protein</fullName>
    </submittedName>
</protein>
<name>A0ABU3BRP3_9BACT</name>
<evidence type="ECO:0000313" key="3">
    <source>
        <dbReference type="EMBL" id="MDT0631962.1"/>
    </source>
</evidence>
<gene>
    <name evidence="3" type="ORF">RM540_09410</name>
</gene>
<reference evidence="3 4" key="1">
    <citation type="submission" date="2023-09" db="EMBL/GenBank/DDBJ databases">
        <authorList>
            <person name="Rey-Velasco X."/>
        </authorList>
    </citation>
    <scope>NUCLEOTIDE SEQUENCE [LARGE SCALE GENOMIC DNA]</scope>
    <source>
        <strain evidence="3 4">F394</strain>
    </source>
</reference>
<dbReference type="SUPFAM" id="SSF52206">
    <property type="entry name" value="Hypothetical protein MTH538"/>
    <property type="match status" value="1"/>
</dbReference>
<evidence type="ECO:0000259" key="2">
    <source>
        <dbReference type="Pfam" id="PF08937"/>
    </source>
</evidence>
<dbReference type="InterPro" id="IPR036490">
    <property type="entry name" value="ThsB_TIR-like_sf"/>
</dbReference>
<dbReference type="Pfam" id="PF08937">
    <property type="entry name" value="ThsB_TIR"/>
    <property type="match status" value="1"/>
</dbReference>
<dbReference type="InterPro" id="IPR015032">
    <property type="entry name" value="ThsB__TIR-like_domain"/>
</dbReference>
<evidence type="ECO:0000256" key="1">
    <source>
        <dbReference type="SAM" id="MobiDB-lite"/>
    </source>
</evidence>
<feature type="compositionally biased region" description="Low complexity" evidence="1">
    <location>
        <begin position="149"/>
        <end position="158"/>
    </location>
</feature>
<feature type="domain" description="Thoeris protein ThsB TIR-like" evidence="2">
    <location>
        <begin position="6"/>
        <end position="100"/>
    </location>
</feature>
<accession>A0ABU3BRP3</accession>
<dbReference type="RefSeq" id="WP_311663431.1">
    <property type="nucleotide sequence ID" value="NZ_JAVRHT010000019.1"/>
</dbReference>
<feature type="region of interest" description="Disordered" evidence="1">
    <location>
        <begin position="148"/>
        <end position="170"/>
    </location>
</feature>
<organism evidence="3 4">
    <name type="scientific">Rubrivirga litoralis</name>
    <dbReference type="NCBI Taxonomy" id="3075598"/>
    <lineage>
        <taxon>Bacteria</taxon>
        <taxon>Pseudomonadati</taxon>
        <taxon>Rhodothermota</taxon>
        <taxon>Rhodothermia</taxon>
        <taxon>Rhodothermales</taxon>
        <taxon>Rubricoccaceae</taxon>
        <taxon>Rubrivirga</taxon>
    </lineage>
</organism>
<keyword evidence="4" id="KW-1185">Reference proteome</keyword>
<evidence type="ECO:0000313" key="4">
    <source>
        <dbReference type="Proteomes" id="UP001267426"/>
    </source>
</evidence>
<comment type="caution">
    <text evidence="3">The sequence shown here is derived from an EMBL/GenBank/DDBJ whole genome shotgun (WGS) entry which is preliminary data.</text>
</comment>
<dbReference type="Gene3D" id="3.40.50.11200">
    <property type="match status" value="1"/>
</dbReference>
<dbReference type="EMBL" id="JAVRHT010000019">
    <property type="protein sequence ID" value="MDT0631962.1"/>
    <property type="molecule type" value="Genomic_DNA"/>
</dbReference>
<proteinExistence type="predicted"/>
<feature type="compositionally biased region" description="Gly residues" evidence="1">
    <location>
        <begin position="159"/>
        <end position="170"/>
    </location>
</feature>
<sequence length="170" mass="18658">MARGIFISYQRQDVNRARGFNLMKHSQYVDVNFRGRHLLTPVNSRNPSYIKSCVNKQMHGTSVTVVLLGEKTHQSNWVAWEIAQSIKRGNGVVAMRLKDQHAPLPSNSEVSRLLRQAGAEVLPWNPHGVDRAIERAFRASGRASAIANRSSRTARSGGALAGGGGQGCNR</sequence>